<feature type="transmembrane region" description="Helical" evidence="9">
    <location>
        <begin position="48"/>
        <end position="66"/>
    </location>
</feature>
<protein>
    <recommendedName>
        <fullName evidence="12">Fatty acid desaturase domain-containing protein</fullName>
    </recommendedName>
</protein>
<dbReference type="Proteomes" id="UP000177707">
    <property type="component" value="Unassembled WGS sequence"/>
</dbReference>
<feature type="transmembrane region" description="Helical" evidence="9">
    <location>
        <begin position="110"/>
        <end position="127"/>
    </location>
</feature>
<evidence type="ECO:0000313" key="10">
    <source>
        <dbReference type="EMBL" id="OHB01388.1"/>
    </source>
</evidence>
<proteinExistence type="inferred from homology"/>
<keyword evidence="8 9" id="KW-0472">Membrane</keyword>
<keyword evidence="3 9" id="KW-0812">Transmembrane</keyword>
<evidence type="ECO:0000256" key="7">
    <source>
        <dbReference type="ARBA" id="ARBA00023098"/>
    </source>
</evidence>
<dbReference type="GO" id="GO:0016717">
    <property type="term" value="F:oxidoreductase activity, acting on paired donors, with oxidation of a pair of donors resulting in the reduction of molecular oxygen to two molecules of water"/>
    <property type="evidence" value="ECO:0007669"/>
    <property type="project" value="InterPro"/>
</dbReference>
<comment type="caution">
    <text evidence="10">The sequence shown here is derived from an EMBL/GenBank/DDBJ whole genome shotgun (WGS) entry which is preliminary data.</text>
</comment>
<evidence type="ECO:0000256" key="8">
    <source>
        <dbReference type="ARBA" id="ARBA00023136"/>
    </source>
</evidence>
<keyword evidence="7" id="KW-0443">Lipid metabolism</keyword>
<evidence type="ECO:0000256" key="6">
    <source>
        <dbReference type="ARBA" id="ARBA00023002"/>
    </source>
</evidence>
<gene>
    <name evidence="10" type="ORF">A3A96_01695</name>
</gene>
<feature type="transmembrane region" description="Helical" evidence="9">
    <location>
        <begin position="72"/>
        <end position="98"/>
    </location>
</feature>
<evidence type="ECO:0008006" key="12">
    <source>
        <dbReference type="Google" id="ProtNLM"/>
    </source>
</evidence>
<dbReference type="InterPro" id="IPR015876">
    <property type="entry name" value="Acyl-CoA_DS"/>
</dbReference>
<dbReference type="PANTHER" id="PTHR11351">
    <property type="entry name" value="ACYL-COA DESATURASE"/>
    <property type="match status" value="1"/>
</dbReference>
<name>A0A1G2TVN4_9BACT</name>
<dbReference type="AlphaFoldDB" id="A0A1G2TVN4"/>
<accession>A0A1G2TVN4</accession>
<dbReference type="STRING" id="1802758.A3A96_01695"/>
<evidence type="ECO:0000313" key="11">
    <source>
        <dbReference type="Proteomes" id="UP000177707"/>
    </source>
</evidence>
<evidence type="ECO:0000256" key="3">
    <source>
        <dbReference type="ARBA" id="ARBA00022692"/>
    </source>
</evidence>
<evidence type="ECO:0000256" key="5">
    <source>
        <dbReference type="ARBA" id="ARBA00022989"/>
    </source>
</evidence>
<evidence type="ECO:0000256" key="4">
    <source>
        <dbReference type="ARBA" id="ARBA00022832"/>
    </source>
</evidence>
<reference evidence="10 11" key="1">
    <citation type="journal article" date="2016" name="Nat. Commun.">
        <title>Thousands of microbial genomes shed light on interconnected biogeochemical processes in an aquifer system.</title>
        <authorList>
            <person name="Anantharaman K."/>
            <person name="Brown C.T."/>
            <person name="Hug L.A."/>
            <person name="Sharon I."/>
            <person name="Castelle C.J."/>
            <person name="Probst A.J."/>
            <person name="Thomas B.C."/>
            <person name="Singh A."/>
            <person name="Wilkins M.J."/>
            <person name="Karaoz U."/>
            <person name="Brodie E.L."/>
            <person name="Williams K.H."/>
            <person name="Hubbard S.S."/>
            <person name="Banfield J.F."/>
        </authorList>
    </citation>
    <scope>NUCLEOTIDE SEQUENCE [LARGE SCALE GENOMIC DNA]</scope>
</reference>
<evidence type="ECO:0000256" key="1">
    <source>
        <dbReference type="ARBA" id="ARBA00004141"/>
    </source>
</evidence>
<organism evidence="10 11">
    <name type="scientific">Candidatus Zambryskibacteria bacterium RIFCSPLOWO2_01_FULL_39_39</name>
    <dbReference type="NCBI Taxonomy" id="1802758"/>
    <lineage>
        <taxon>Bacteria</taxon>
        <taxon>Candidatus Zambryskiibacteriota</taxon>
    </lineage>
</organism>
<dbReference type="PANTHER" id="PTHR11351:SF33">
    <property type="entry name" value="DELTA-9 FATTY ACID DESATURASE, DESA"/>
    <property type="match status" value="1"/>
</dbReference>
<dbReference type="GO" id="GO:0016020">
    <property type="term" value="C:membrane"/>
    <property type="evidence" value="ECO:0007669"/>
    <property type="project" value="UniProtKB-SubCell"/>
</dbReference>
<comment type="subcellular location">
    <subcellularLocation>
        <location evidence="1">Membrane</location>
        <topology evidence="1">Multi-pass membrane protein</topology>
    </subcellularLocation>
</comment>
<keyword evidence="6" id="KW-0560">Oxidoreductase</keyword>
<keyword evidence="5 9" id="KW-1133">Transmembrane helix</keyword>
<keyword evidence="4" id="KW-0276">Fatty acid metabolism</keyword>
<sequence>MEGIFPILFAGVWYYRREAHNPETIKNYQLPTLPNDWMEKNIYVPFQYVGVLVLLAINISFCAWKFDWWWGVVAWALQMIWIPFFAAGVLNGLGHYFGYRNFETKDASRNIHIFSWVFTFLFIFTGGEEHHNNHHEETNSPKFSAKWWEFDISWLYLKLLEAFGLAKLRPVRIM</sequence>
<evidence type="ECO:0000256" key="2">
    <source>
        <dbReference type="ARBA" id="ARBA00008749"/>
    </source>
</evidence>
<dbReference type="GO" id="GO:0006631">
    <property type="term" value="P:fatty acid metabolic process"/>
    <property type="evidence" value="ECO:0007669"/>
    <property type="project" value="UniProtKB-KW"/>
</dbReference>
<comment type="similarity">
    <text evidence="2">Belongs to the fatty acid desaturase type 2 family.</text>
</comment>
<evidence type="ECO:0000256" key="9">
    <source>
        <dbReference type="SAM" id="Phobius"/>
    </source>
</evidence>
<dbReference type="EMBL" id="MHWB01000013">
    <property type="protein sequence ID" value="OHB01388.1"/>
    <property type="molecule type" value="Genomic_DNA"/>
</dbReference>